<dbReference type="Pfam" id="PF01314">
    <property type="entry name" value="AFOR_C"/>
    <property type="match status" value="1"/>
</dbReference>
<dbReference type="PANTHER" id="PTHR30038">
    <property type="entry name" value="ALDEHYDE FERREDOXIN OXIDOREDUCTASE"/>
    <property type="match status" value="1"/>
</dbReference>
<gene>
    <name evidence="10" type="ORF">ACFO0N_09865</name>
</gene>
<dbReference type="InterPro" id="IPR013985">
    <property type="entry name" value="Ald_Fedxn_OxRdtase_dom3"/>
</dbReference>
<evidence type="ECO:0000256" key="2">
    <source>
        <dbReference type="ARBA" id="ARBA00011032"/>
    </source>
</evidence>
<dbReference type="InterPro" id="IPR013984">
    <property type="entry name" value="Ald_Fedxn_OxRdtase_dom2"/>
</dbReference>
<comment type="similarity">
    <text evidence="2">Belongs to the AOR/FOR family.</text>
</comment>
<evidence type="ECO:0000259" key="9">
    <source>
        <dbReference type="SMART" id="SM00790"/>
    </source>
</evidence>
<keyword evidence="6" id="KW-0408">Iron</keyword>
<dbReference type="EMBL" id="JBHSDS010000006">
    <property type="protein sequence ID" value="MFC4358251.1"/>
    <property type="molecule type" value="Genomic_DNA"/>
</dbReference>
<dbReference type="AlphaFoldDB" id="A0ABD5PCQ6"/>
<sequence length="562" mass="60029">MHHAQGPLLTVDVSERTAETEDIDDVLAGFIGGRGVGTKLAVDRIPTDVEPLSPANRVLFTTGPLQHSQMSFTGRMNATSVSPLTDGLCSTNAGGFMSRNFTATGYGAVEITGASDEPLALHVTDEGVEFEDVPDLEGALTSEVSTYMEEEHGLDEDAVACIGPAGENLVRFASIMTTENRAFGRGGLGAVLGSKGVKAITFSGDADPVEYDFPDVTGEVHREAATSDNIMKRQGTASMTEYANKVEALPSYYFSELSFEGAEGISGDRVEEKKYRKGTCSACAFACKLPTRDEESGLETEGPEYETVMAFGSNSGVDDIVSVMKSNELCDELGMDTISAGDAVAAYLASEDAFGDSELIHETVEKIAHREGVGDTLAEGVARCHDELGVEDWTVKGLEFAAHDGRKLNGQGLSFAVANRGADHMYSTFYALEYPLVGRDQAMNPEGLEGKAARLVERENHHAVLDSGVVCKFSRDFVTDDRLAALLDAPFEELMDVGARIVELERAFNNARGFDRSDDRLPYELEGLDAAIDEYYAARGWNDDGTVPGGLSGGGDVASADD</sequence>
<evidence type="ECO:0000256" key="4">
    <source>
        <dbReference type="ARBA" id="ARBA00022723"/>
    </source>
</evidence>
<dbReference type="Gene3D" id="3.60.9.10">
    <property type="entry name" value="Aldehyde ferredoxin oxidoreductase, N-terminal domain"/>
    <property type="match status" value="1"/>
</dbReference>
<keyword evidence="11" id="KW-1185">Reference proteome</keyword>
<dbReference type="Pfam" id="PF02730">
    <property type="entry name" value="AFOR_N"/>
    <property type="match status" value="1"/>
</dbReference>
<keyword evidence="3" id="KW-0004">4Fe-4S</keyword>
<evidence type="ECO:0000256" key="3">
    <source>
        <dbReference type="ARBA" id="ARBA00022485"/>
    </source>
</evidence>
<evidence type="ECO:0000256" key="8">
    <source>
        <dbReference type="ARBA" id="ARBA00049934"/>
    </source>
</evidence>
<keyword evidence="7" id="KW-0411">Iron-sulfur</keyword>
<dbReference type="SUPFAM" id="SSF48310">
    <property type="entry name" value="Aldehyde ferredoxin oxidoreductase, C-terminal domains"/>
    <property type="match status" value="1"/>
</dbReference>
<dbReference type="PANTHER" id="PTHR30038:SF7">
    <property type="entry name" value="TUNGSTEN-CONTAINING GLYCERALDEHYDE-3-PHOSPHATE:FERREDOXIN OXIDOREDUCTASE"/>
    <property type="match status" value="1"/>
</dbReference>
<accession>A0ABD5PCQ6</accession>
<evidence type="ECO:0000313" key="10">
    <source>
        <dbReference type="EMBL" id="MFC4358251.1"/>
    </source>
</evidence>
<dbReference type="Gene3D" id="1.10.569.10">
    <property type="entry name" value="Aldehyde Ferredoxin Oxidoreductase Protein, subunit A, domain 2"/>
    <property type="match status" value="1"/>
</dbReference>
<evidence type="ECO:0000256" key="7">
    <source>
        <dbReference type="ARBA" id="ARBA00023014"/>
    </source>
</evidence>
<keyword evidence="5" id="KW-0560">Oxidoreductase</keyword>
<dbReference type="GO" id="GO:0046872">
    <property type="term" value="F:metal ion binding"/>
    <property type="evidence" value="ECO:0007669"/>
    <property type="project" value="UniProtKB-KW"/>
</dbReference>
<dbReference type="InterPro" id="IPR013983">
    <property type="entry name" value="Ald_Fedxn_OxRdtase_N"/>
</dbReference>
<feature type="domain" description="Aldehyde ferredoxin oxidoreductase N-terminal" evidence="9">
    <location>
        <begin position="5"/>
        <end position="206"/>
    </location>
</feature>
<evidence type="ECO:0000256" key="1">
    <source>
        <dbReference type="ARBA" id="ARBA00001966"/>
    </source>
</evidence>
<dbReference type="SMART" id="SM00790">
    <property type="entry name" value="AFOR_N"/>
    <property type="match status" value="1"/>
</dbReference>
<dbReference type="GO" id="GO:0051539">
    <property type="term" value="F:4 iron, 4 sulfur cluster binding"/>
    <property type="evidence" value="ECO:0007669"/>
    <property type="project" value="UniProtKB-KW"/>
</dbReference>
<dbReference type="SUPFAM" id="SSF56228">
    <property type="entry name" value="Aldehyde ferredoxin oxidoreductase, N-terminal domain"/>
    <property type="match status" value="1"/>
</dbReference>
<comment type="cofactor">
    <cofactor evidence="1">
        <name>[4Fe-4S] cluster</name>
        <dbReference type="ChEBI" id="CHEBI:49883"/>
    </cofactor>
</comment>
<organism evidence="10 11">
    <name type="scientific">Halobium salinum</name>
    <dbReference type="NCBI Taxonomy" id="1364940"/>
    <lineage>
        <taxon>Archaea</taxon>
        <taxon>Methanobacteriati</taxon>
        <taxon>Methanobacteriota</taxon>
        <taxon>Stenosarchaea group</taxon>
        <taxon>Halobacteria</taxon>
        <taxon>Halobacteriales</taxon>
        <taxon>Haloferacaceae</taxon>
        <taxon>Halobium</taxon>
    </lineage>
</organism>
<dbReference type="GO" id="GO:0016491">
    <property type="term" value="F:oxidoreductase activity"/>
    <property type="evidence" value="ECO:0007669"/>
    <property type="project" value="UniProtKB-KW"/>
</dbReference>
<keyword evidence="4" id="KW-0479">Metal-binding</keyword>
<reference evidence="10 11" key="1">
    <citation type="journal article" date="2019" name="Int. J. Syst. Evol. Microbiol.">
        <title>The Global Catalogue of Microorganisms (GCM) 10K type strain sequencing project: providing services to taxonomists for standard genome sequencing and annotation.</title>
        <authorList>
            <consortium name="The Broad Institute Genomics Platform"/>
            <consortium name="The Broad Institute Genome Sequencing Center for Infectious Disease"/>
            <person name="Wu L."/>
            <person name="Ma J."/>
        </authorList>
    </citation>
    <scope>NUCLEOTIDE SEQUENCE [LARGE SCALE GENOMIC DNA]</scope>
    <source>
        <strain evidence="10 11">CGMCC 1.12553</strain>
    </source>
</reference>
<dbReference type="InterPro" id="IPR001203">
    <property type="entry name" value="OxRdtase_Ald_Fedxn_C"/>
</dbReference>
<protein>
    <submittedName>
        <fullName evidence="10">Aldehyde ferredoxin oxidoreductase family protein</fullName>
    </submittedName>
</protein>
<name>A0ABD5PCQ6_9EURY</name>
<evidence type="ECO:0000256" key="5">
    <source>
        <dbReference type="ARBA" id="ARBA00023002"/>
    </source>
</evidence>
<comment type="cofactor">
    <cofactor evidence="8">
        <name>tungstopterin</name>
        <dbReference type="ChEBI" id="CHEBI:30402"/>
    </cofactor>
</comment>
<dbReference type="InterPro" id="IPR036021">
    <property type="entry name" value="Tungsten_al_ferr_oxy-like_C"/>
</dbReference>
<dbReference type="RefSeq" id="WP_267624089.1">
    <property type="nucleotide sequence ID" value="NZ_JAODIW010000008.1"/>
</dbReference>
<dbReference type="Gene3D" id="1.10.599.10">
    <property type="entry name" value="Aldehyde Ferredoxin Oxidoreductase Protein, subunit A, domain 3"/>
    <property type="match status" value="1"/>
</dbReference>
<evidence type="ECO:0000256" key="6">
    <source>
        <dbReference type="ARBA" id="ARBA00023004"/>
    </source>
</evidence>
<evidence type="ECO:0000313" key="11">
    <source>
        <dbReference type="Proteomes" id="UP001595921"/>
    </source>
</evidence>
<dbReference type="InterPro" id="IPR036503">
    <property type="entry name" value="Ald_Fedxn_OxRdtase_N_sf"/>
</dbReference>
<proteinExistence type="inferred from homology"/>
<dbReference type="Proteomes" id="UP001595921">
    <property type="component" value="Unassembled WGS sequence"/>
</dbReference>
<dbReference type="InterPro" id="IPR051919">
    <property type="entry name" value="W-dependent_AOR"/>
</dbReference>
<comment type="caution">
    <text evidence="10">The sequence shown here is derived from an EMBL/GenBank/DDBJ whole genome shotgun (WGS) entry which is preliminary data.</text>
</comment>